<reference evidence="1 2" key="1">
    <citation type="submission" date="2021-01" db="EMBL/GenBank/DDBJ databases">
        <title>Whole genome shotgun sequence of Actinoplanes humidus NBRC 14915.</title>
        <authorList>
            <person name="Komaki H."/>
            <person name="Tamura T."/>
        </authorList>
    </citation>
    <scope>NUCLEOTIDE SEQUENCE [LARGE SCALE GENOMIC DNA]</scope>
    <source>
        <strain evidence="1 2">NBRC 14915</strain>
    </source>
</reference>
<protein>
    <submittedName>
        <fullName evidence="1">Uncharacterized protein</fullName>
    </submittedName>
</protein>
<evidence type="ECO:0000313" key="1">
    <source>
        <dbReference type="EMBL" id="GIE26696.1"/>
    </source>
</evidence>
<dbReference type="InterPro" id="IPR010064">
    <property type="entry name" value="HK97-gp10_tail"/>
</dbReference>
<proteinExistence type="predicted"/>
<dbReference type="EMBL" id="BOMN01000149">
    <property type="protein sequence ID" value="GIE26696.1"/>
    <property type="molecule type" value="Genomic_DNA"/>
</dbReference>
<sequence>MLADNKPIRPEVLAAFSQVPEVAKAVRQVANAIRRDARRLAKKNTGTLRRNLQVERAYDRETRVVYFRVGWGPAAWYGWLVEAGNEENAPAPHLVPAAIKNGAGPGVEDGGAA</sequence>
<dbReference type="Proteomes" id="UP000603200">
    <property type="component" value="Unassembled WGS sequence"/>
</dbReference>
<dbReference type="RefSeq" id="WP_203843596.1">
    <property type="nucleotide sequence ID" value="NZ_BAAATV010000016.1"/>
</dbReference>
<gene>
    <name evidence="1" type="ORF">Ahu01nite_097980</name>
</gene>
<comment type="caution">
    <text evidence="1">The sequence shown here is derived from an EMBL/GenBank/DDBJ whole genome shotgun (WGS) entry which is preliminary data.</text>
</comment>
<evidence type="ECO:0000313" key="2">
    <source>
        <dbReference type="Proteomes" id="UP000603200"/>
    </source>
</evidence>
<keyword evidence="2" id="KW-1185">Reference proteome</keyword>
<organism evidence="1 2">
    <name type="scientific">Winogradskya humida</name>
    <dbReference type="NCBI Taxonomy" id="113566"/>
    <lineage>
        <taxon>Bacteria</taxon>
        <taxon>Bacillati</taxon>
        <taxon>Actinomycetota</taxon>
        <taxon>Actinomycetes</taxon>
        <taxon>Micromonosporales</taxon>
        <taxon>Micromonosporaceae</taxon>
        <taxon>Winogradskya</taxon>
    </lineage>
</organism>
<name>A0ABQ4A758_9ACTN</name>
<dbReference type="Pfam" id="PF04883">
    <property type="entry name" value="HK97-gp10_like"/>
    <property type="match status" value="1"/>
</dbReference>
<accession>A0ABQ4A758</accession>